<feature type="compositionally biased region" description="Polar residues" evidence="1">
    <location>
        <begin position="943"/>
        <end position="952"/>
    </location>
</feature>
<feature type="region of interest" description="Disordered" evidence="1">
    <location>
        <begin position="1177"/>
        <end position="1294"/>
    </location>
</feature>
<evidence type="ECO:0000256" key="1">
    <source>
        <dbReference type="SAM" id="MobiDB-lite"/>
    </source>
</evidence>
<feature type="region of interest" description="Disordered" evidence="1">
    <location>
        <begin position="1014"/>
        <end position="1034"/>
    </location>
</feature>
<feature type="region of interest" description="Disordered" evidence="1">
    <location>
        <begin position="689"/>
        <end position="726"/>
    </location>
</feature>
<feature type="compositionally biased region" description="Basic and acidic residues" evidence="1">
    <location>
        <begin position="917"/>
        <end position="929"/>
    </location>
</feature>
<evidence type="ECO:0000313" key="2">
    <source>
        <dbReference type="EMBL" id="KAK4773255.1"/>
    </source>
</evidence>
<feature type="compositionally biased region" description="Basic and acidic residues" evidence="1">
    <location>
        <begin position="755"/>
        <end position="764"/>
    </location>
</feature>
<feature type="compositionally biased region" description="Low complexity" evidence="1">
    <location>
        <begin position="481"/>
        <end position="491"/>
    </location>
</feature>
<feature type="region of interest" description="Disordered" evidence="1">
    <location>
        <begin position="829"/>
        <end position="963"/>
    </location>
</feature>
<dbReference type="EMBL" id="JAXIOK010000004">
    <property type="protein sequence ID" value="KAK4773255.1"/>
    <property type="molecule type" value="Genomic_DNA"/>
</dbReference>
<feature type="compositionally biased region" description="Polar residues" evidence="1">
    <location>
        <begin position="871"/>
        <end position="889"/>
    </location>
</feature>
<proteinExistence type="predicted"/>
<protein>
    <recommendedName>
        <fullName evidence="4">COP1-interacting protein 7</fullName>
    </recommendedName>
</protein>
<feature type="compositionally biased region" description="Low complexity" evidence="1">
    <location>
        <begin position="843"/>
        <end position="869"/>
    </location>
</feature>
<feature type="region of interest" description="Disordered" evidence="1">
    <location>
        <begin position="551"/>
        <end position="635"/>
    </location>
</feature>
<feature type="compositionally biased region" description="Polar residues" evidence="1">
    <location>
        <begin position="1245"/>
        <end position="1266"/>
    </location>
</feature>
<reference evidence="2 3" key="1">
    <citation type="journal article" date="2023" name="Hortic Res">
        <title>Pangenome of water caltrop reveals structural variations and asymmetric subgenome divergence after allopolyploidization.</title>
        <authorList>
            <person name="Zhang X."/>
            <person name="Chen Y."/>
            <person name="Wang L."/>
            <person name="Yuan Y."/>
            <person name="Fang M."/>
            <person name="Shi L."/>
            <person name="Lu R."/>
            <person name="Comes H.P."/>
            <person name="Ma Y."/>
            <person name="Chen Y."/>
            <person name="Huang G."/>
            <person name="Zhou Y."/>
            <person name="Zheng Z."/>
            <person name="Qiu Y."/>
        </authorList>
    </citation>
    <scope>NUCLEOTIDE SEQUENCE [LARGE SCALE GENOMIC DNA]</scope>
    <source>
        <tissue evidence="2">Roots</tissue>
    </source>
</reference>
<comment type="caution">
    <text evidence="2">The sequence shown here is derived from an EMBL/GenBank/DDBJ whole genome shotgun (WGS) entry which is preliminary data.</text>
</comment>
<sequence>MKSSAQLDSAVFQLTPTRTRCDLIISANGKTEKIASGLLNPFLAHLKAARDQMAKGGYSIILEPEAGCDATWFTKATVERFVRFVSTPEVLERVHTLESEIMQIEEAIAIQSNNDMGLQTVERNQAKSEVVEAVKPILVDKEDKAIVLYQPDPHLPEVNRSTEREENSKVQLLKVLETRKTLLQKEQGMAFARAVAAGFDVDLLTPLMSFAESFGASRLMDACTKFIELWKRKHENGQWVEIENTEAVSSHLDYANMNTSGIILSDMMNKPKAVFPESPNGTVPGVNGKATPSVNADDKPSMNHYLPPGYPEYFHGHFPHMFPTWPVHSPPGAPLGFQPYPMPYFQNYPGSSPFQQTSPIVDSRLYSDQKEQQKHHHHHERHNSSTRLIFSDGDDMNGKSPNELEQDGNFSVSESQKKGERSKKNQSMVVIRNINYIAKQKDSSSSESSSSSEAQIDGEYEDLEDGGTSNMTQKSTRRKSSNNSMKKSTSSVQEEMPYGTEADGGHWQAFQSYLLKKNDEEKQESDQSMFSMEKEVWLKRRGNLLNDDPLTSNGLAIDEPPEGPTVDMQRLSGSGTFTRRTSDDGLLISRKGGDGGITIDVQSTEMGGRTGYRSRGTDDFIVNKQGNSLSSSGSDRLMMNGYDGGVNFSGNRSSQDIGDDSYIVSSRSVSAAELGGGNQMAVDIDSELPSAEQRKDSLSRNTQFIYEPDELSMMPERGIQGRSSGYDPALDYDIQVEKKAHTSLEKAGKLAGTDPKQRSKDPKRSNQTQDALGKNKNVGPIRKGRPTKLSPLDEARARAERLRSYKADLQKLKKEKEEEQIKRLEALKLERQKRIAARSTPIPAKSPQSTQQSKKQLPLKLSPSSQKASKFSDTVPGSSSPLQRFSVRNVSKAGRMTAGSSSTEKRLTRSASSLPESNKEDGDVPERKTPLTRTRRLSEPKMTKNNFSSSVKPRNELTKVKLSDDADKKRISALMNLDRSKGATLPELKIIKVKGHDAANSAAVKEMVLKVNETGNKPSKSSHTKVKIKNEQSQKIEDEDNPIIEKTVVMFECEKPAASAYHALEEKAKPSNGEDNYQVNEEIKFPNQSSSCSVVSTPTIGGIDAKSRGYKAQEQISTYKLATNGEASAKISSVATDEKPYQAPYARVSSLEHPCTDKSEYGKALPTACMDMRATGAGSVKARVTDTSNIRPEKDDDPADKSSKDSTKGFIRLLKFRRKNNTSSEKDSDSVSIGGSDADDYASKPASSSEVHTLKNLISQDETPTAATPPKKSSRAFSLLSPFRSKSSDKKQAT</sequence>
<name>A0AAN7QRW5_9MYRT</name>
<evidence type="ECO:0000313" key="3">
    <source>
        <dbReference type="Proteomes" id="UP001345219"/>
    </source>
</evidence>
<accession>A0AAN7QRW5</accession>
<organism evidence="2 3">
    <name type="scientific">Trapa incisa</name>
    <dbReference type="NCBI Taxonomy" id="236973"/>
    <lineage>
        <taxon>Eukaryota</taxon>
        <taxon>Viridiplantae</taxon>
        <taxon>Streptophyta</taxon>
        <taxon>Embryophyta</taxon>
        <taxon>Tracheophyta</taxon>
        <taxon>Spermatophyta</taxon>
        <taxon>Magnoliopsida</taxon>
        <taxon>eudicotyledons</taxon>
        <taxon>Gunneridae</taxon>
        <taxon>Pentapetalae</taxon>
        <taxon>rosids</taxon>
        <taxon>malvids</taxon>
        <taxon>Myrtales</taxon>
        <taxon>Lythraceae</taxon>
        <taxon>Trapa</taxon>
    </lineage>
</organism>
<feature type="compositionally biased region" description="Polar residues" evidence="1">
    <location>
        <begin position="624"/>
        <end position="634"/>
    </location>
</feature>
<gene>
    <name evidence="2" type="ORF">SAY87_028274</name>
</gene>
<dbReference type="PANTHER" id="PTHR31008">
    <property type="entry name" value="COP1-INTERACTING PROTEIN-RELATED"/>
    <property type="match status" value="1"/>
</dbReference>
<dbReference type="PANTHER" id="PTHR31008:SF2">
    <property type="entry name" value="COP1-INTERACTING PROTEIN-LIKE PROTEIN"/>
    <property type="match status" value="1"/>
</dbReference>
<keyword evidence="3" id="KW-1185">Reference proteome</keyword>
<dbReference type="Proteomes" id="UP001345219">
    <property type="component" value="Chromosome 22"/>
</dbReference>
<feature type="region of interest" description="Disordered" evidence="1">
    <location>
        <begin position="366"/>
        <end position="504"/>
    </location>
</feature>
<evidence type="ECO:0008006" key="4">
    <source>
        <dbReference type="Google" id="ProtNLM"/>
    </source>
</evidence>
<feature type="region of interest" description="Disordered" evidence="1">
    <location>
        <begin position="741"/>
        <end position="796"/>
    </location>
</feature>
<feature type="compositionally biased region" description="Acidic residues" evidence="1">
    <location>
        <begin position="456"/>
        <end position="465"/>
    </location>
</feature>
<feature type="compositionally biased region" description="Basic and acidic residues" evidence="1">
    <location>
        <begin position="953"/>
        <end position="963"/>
    </location>
</feature>
<feature type="compositionally biased region" description="Basic and acidic residues" evidence="1">
    <location>
        <begin position="1191"/>
        <end position="1207"/>
    </location>
</feature>